<dbReference type="Proteomes" id="UP000606172">
    <property type="component" value="Unassembled WGS sequence"/>
</dbReference>
<evidence type="ECO:0000313" key="3">
    <source>
        <dbReference type="Proteomes" id="UP000606172"/>
    </source>
</evidence>
<evidence type="ECO:0000313" key="2">
    <source>
        <dbReference type="EMBL" id="GII90624.1"/>
    </source>
</evidence>
<dbReference type="EMBL" id="BOOW01000006">
    <property type="protein sequence ID" value="GII90624.1"/>
    <property type="molecule type" value="Genomic_DNA"/>
</dbReference>
<gene>
    <name evidence="2" type="ORF">Ssi02_08550</name>
</gene>
<dbReference type="AlphaFoldDB" id="A0A919RF51"/>
<reference evidence="2" key="1">
    <citation type="submission" date="2021-01" db="EMBL/GenBank/DDBJ databases">
        <title>Whole genome shotgun sequence of Sinosporangium siamense NBRC 109515.</title>
        <authorList>
            <person name="Komaki H."/>
            <person name="Tamura T."/>
        </authorList>
    </citation>
    <scope>NUCLEOTIDE SEQUENCE</scope>
    <source>
        <strain evidence="2">NBRC 109515</strain>
    </source>
</reference>
<dbReference type="InterPro" id="IPR043917">
    <property type="entry name" value="DUF5753"/>
</dbReference>
<accession>A0A919RF51</accession>
<sequence>MIVPGLLQTEDYARAIFSGKPGITADMVEANVAARMERQHVLDREDGPMIWAVLDEGVLTRPIGSRAVMAGQMARLATLTGHPRVTVQILLQDSWLTTGLQGAFVLANGQSIPDMAYIESVTMSQITADPGRVMETRSRYDMIHGDAQPRRASLNLIRETERQWK</sequence>
<organism evidence="2 3">
    <name type="scientific">Sinosporangium siamense</name>
    <dbReference type="NCBI Taxonomy" id="1367973"/>
    <lineage>
        <taxon>Bacteria</taxon>
        <taxon>Bacillati</taxon>
        <taxon>Actinomycetota</taxon>
        <taxon>Actinomycetes</taxon>
        <taxon>Streptosporangiales</taxon>
        <taxon>Streptosporangiaceae</taxon>
        <taxon>Sinosporangium</taxon>
    </lineage>
</organism>
<keyword evidence="3" id="KW-1185">Reference proteome</keyword>
<feature type="domain" description="DUF5753" evidence="1">
    <location>
        <begin position="2"/>
        <end position="159"/>
    </location>
</feature>
<name>A0A919RF51_9ACTN</name>
<proteinExistence type="predicted"/>
<evidence type="ECO:0000259" key="1">
    <source>
        <dbReference type="Pfam" id="PF19054"/>
    </source>
</evidence>
<protein>
    <recommendedName>
        <fullName evidence="1">DUF5753 domain-containing protein</fullName>
    </recommendedName>
</protein>
<comment type="caution">
    <text evidence="2">The sequence shown here is derived from an EMBL/GenBank/DDBJ whole genome shotgun (WGS) entry which is preliminary data.</text>
</comment>
<dbReference type="Pfam" id="PF19054">
    <property type="entry name" value="DUF5753"/>
    <property type="match status" value="1"/>
</dbReference>